<evidence type="ECO:0000256" key="4">
    <source>
        <dbReference type="ARBA" id="ARBA00022723"/>
    </source>
</evidence>
<keyword evidence="6" id="KW-0813">Transport</keyword>
<protein>
    <submittedName>
        <fullName evidence="8">Flavohemoprotein (Hemoglobin-like protein) (Flavohemoglobin) (Nitric oxide dioxygenase) (EC)</fullName>
        <ecNumber evidence="8">1.14.12.17</ecNumber>
    </submittedName>
</protein>
<accession>A0A6S6S0D2</accession>
<reference evidence="8" key="1">
    <citation type="submission" date="2020-01" db="EMBL/GenBank/DDBJ databases">
        <authorList>
            <person name="Meier V. D."/>
            <person name="Meier V D."/>
        </authorList>
    </citation>
    <scope>NUCLEOTIDE SEQUENCE</scope>
    <source>
        <strain evidence="8">HLG_WM_MAG_06</strain>
    </source>
</reference>
<organism evidence="8">
    <name type="scientific">uncultured Sulfurovum sp</name>
    <dbReference type="NCBI Taxonomy" id="269237"/>
    <lineage>
        <taxon>Bacteria</taxon>
        <taxon>Pseudomonadati</taxon>
        <taxon>Campylobacterota</taxon>
        <taxon>Epsilonproteobacteria</taxon>
        <taxon>Campylobacterales</taxon>
        <taxon>Sulfurovaceae</taxon>
        <taxon>Sulfurovum</taxon>
        <taxon>environmental samples</taxon>
    </lineage>
</organism>
<name>A0A6S6S0D2_9BACT</name>
<dbReference type="GO" id="GO:0046872">
    <property type="term" value="F:metal ion binding"/>
    <property type="evidence" value="ECO:0007669"/>
    <property type="project" value="UniProtKB-KW"/>
</dbReference>
<comment type="similarity">
    <text evidence="1">In the C-terminal section; belongs to the flavoprotein pyridine nucleotide cytochrome reductase family.</text>
</comment>
<dbReference type="PANTHER" id="PTHR43396">
    <property type="entry name" value="FLAVOHEMOPROTEIN"/>
    <property type="match status" value="1"/>
</dbReference>
<dbReference type="GO" id="GO:0020037">
    <property type="term" value="F:heme binding"/>
    <property type="evidence" value="ECO:0007669"/>
    <property type="project" value="InterPro"/>
</dbReference>
<dbReference type="InterPro" id="IPR012292">
    <property type="entry name" value="Globin/Proto"/>
</dbReference>
<dbReference type="GO" id="GO:0008941">
    <property type="term" value="F:nitric oxide dioxygenase NAD(P)H activity"/>
    <property type="evidence" value="ECO:0007669"/>
    <property type="project" value="UniProtKB-EC"/>
</dbReference>
<keyword evidence="3 6" id="KW-0561">Oxygen transport</keyword>
<keyword evidence="8" id="KW-0223">Dioxygenase</keyword>
<dbReference type="EMBL" id="CACVAP010000035">
    <property type="protein sequence ID" value="CAA6801831.1"/>
    <property type="molecule type" value="Genomic_DNA"/>
</dbReference>
<dbReference type="SUPFAM" id="SSF46458">
    <property type="entry name" value="Globin-like"/>
    <property type="match status" value="1"/>
</dbReference>
<dbReference type="GO" id="GO:0071949">
    <property type="term" value="F:FAD binding"/>
    <property type="evidence" value="ECO:0007669"/>
    <property type="project" value="TreeGrafter"/>
</dbReference>
<evidence type="ECO:0000256" key="3">
    <source>
        <dbReference type="ARBA" id="ARBA00022621"/>
    </source>
</evidence>
<dbReference type="AlphaFoldDB" id="A0A6S6S0D2"/>
<dbReference type="CDD" id="cd08922">
    <property type="entry name" value="FHb-globin"/>
    <property type="match status" value="1"/>
</dbReference>
<dbReference type="GO" id="GO:0019825">
    <property type="term" value="F:oxygen binding"/>
    <property type="evidence" value="ECO:0007669"/>
    <property type="project" value="InterPro"/>
</dbReference>
<dbReference type="InterPro" id="IPR009050">
    <property type="entry name" value="Globin-like_sf"/>
</dbReference>
<keyword evidence="5" id="KW-0408">Iron</keyword>
<dbReference type="FunFam" id="1.10.490.10:FF:000003">
    <property type="entry name" value="Flavohemoprotein"/>
    <property type="match status" value="1"/>
</dbReference>
<evidence type="ECO:0000259" key="7">
    <source>
        <dbReference type="PROSITE" id="PS01033"/>
    </source>
</evidence>
<evidence type="ECO:0000256" key="2">
    <source>
        <dbReference type="ARBA" id="ARBA00022617"/>
    </source>
</evidence>
<evidence type="ECO:0000256" key="6">
    <source>
        <dbReference type="RuleBase" id="RU000356"/>
    </source>
</evidence>
<dbReference type="PROSITE" id="PS01033">
    <property type="entry name" value="GLOBIN"/>
    <property type="match status" value="1"/>
</dbReference>
<proteinExistence type="inferred from homology"/>
<comment type="similarity">
    <text evidence="6">Belongs to the globin family.</text>
</comment>
<dbReference type="InterPro" id="IPR000971">
    <property type="entry name" value="Globin"/>
</dbReference>
<keyword evidence="2 6" id="KW-0349">Heme</keyword>
<dbReference type="GO" id="GO:0071500">
    <property type="term" value="P:cellular response to nitrosative stress"/>
    <property type="evidence" value="ECO:0007669"/>
    <property type="project" value="TreeGrafter"/>
</dbReference>
<gene>
    <name evidence="8" type="ORF">HELGO_WM13044</name>
</gene>
<dbReference type="Gene3D" id="1.10.490.10">
    <property type="entry name" value="Globins"/>
    <property type="match status" value="1"/>
</dbReference>
<evidence type="ECO:0000313" key="8">
    <source>
        <dbReference type="EMBL" id="CAA6801831.1"/>
    </source>
</evidence>
<sequence length="140" mass="15471">MNEQTKAIIKSTAPVLKNHGEAITTAMYKILFAKHPEAQILFKDASKDQHKKLAAMVYAYAANIDNLGSLQKGIDKVAKIHVEVKVLPEHYPWVGEALLGAIKEVLGDAATPEVMDAWEEAYGFLAKVFIAREEEMYAGN</sequence>
<feature type="domain" description="Globin" evidence="7">
    <location>
        <begin position="1"/>
        <end position="134"/>
    </location>
</feature>
<keyword evidence="4" id="KW-0479">Metal-binding</keyword>
<dbReference type="GO" id="GO:0005344">
    <property type="term" value="F:oxygen carrier activity"/>
    <property type="evidence" value="ECO:0007669"/>
    <property type="project" value="UniProtKB-KW"/>
</dbReference>
<dbReference type="GO" id="GO:0046210">
    <property type="term" value="P:nitric oxide catabolic process"/>
    <property type="evidence" value="ECO:0007669"/>
    <property type="project" value="TreeGrafter"/>
</dbReference>
<evidence type="ECO:0000256" key="5">
    <source>
        <dbReference type="ARBA" id="ARBA00023004"/>
    </source>
</evidence>
<dbReference type="Pfam" id="PF00042">
    <property type="entry name" value="Globin"/>
    <property type="match status" value="1"/>
</dbReference>
<evidence type="ECO:0000256" key="1">
    <source>
        <dbReference type="ARBA" id="ARBA00006401"/>
    </source>
</evidence>
<dbReference type="EC" id="1.14.12.17" evidence="8"/>
<dbReference type="PANTHER" id="PTHR43396:SF3">
    <property type="entry name" value="FLAVOHEMOPROTEIN"/>
    <property type="match status" value="1"/>
</dbReference>
<keyword evidence="8" id="KW-0560">Oxidoreductase</keyword>